<evidence type="ECO:0000256" key="1">
    <source>
        <dbReference type="ARBA" id="ARBA00010820"/>
    </source>
</evidence>
<feature type="region of interest" description="Disordered" evidence="2">
    <location>
        <begin position="77"/>
        <end position="142"/>
    </location>
</feature>
<feature type="compositionally biased region" description="Low complexity" evidence="2">
    <location>
        <begin position="124"/>
        <end position="133"/>
    </location>
</feature>
<dbReference type="AlphaFoldDB" id="A0A392QIB2"/>
<sequence length="142" mass="16543">KNDSRKLFQRLWTDEDEIVILQGFLDYNANRGSSYHNDTGSFYDQIKSKIQLDFNKSQLVDKLRRLKKKYRNVLQKFDSAHMTTPVKNELITEKKTASRKRSRTTTDEKRELNDSLGLNKDNHNNSANNNSSNVDDENGDKS</sequence>
<proteinExistence type="inferred from homology"/>
<dbReference type="InterPro" id="IPR053932">
    <property type="entry name" value="GeBP-like_DBD"/>
</dbReference>
<feature type="domain" description="Glabrous enhancer-binding protein-like DBD" evidence="3">
    <location>
        <begin position="8"/>
        <end position="79"/>
    </location>
</feature>
<dbReference type="Pfam" id="PF04504">
    <property type="entry name" value="GeBP-like_DBD"/>
    <property type="match status" value="1"/>
</dbReference>
<dbReference type="GO" id="GO:0005634">
    <property type="term" value="C:nucleus"/>
    <property type="evidence" value="ECO:0007669"/>
    <property type="project" value="TreeGrafter"/>
</dbReference>
<dbReference type="PANTHER" id="PTHR31662">
    <property type="entry name" value="BNAANNG10740D PROTEIN-RELATED"/>
    <property type="match status" value="1"/>
</dbReference>
<comment type="similarity">
    <text evidence="1">Belongs to the GeBP family.</text>
</comment>
<evidence type="ECO:0000259" key="3">
    <source>
        <dbReference type="Pfam" id="PF04504"/>
    </source>
</evidence>
<evidence type="ECO:0000256" key="2">
    <source>
        <dbReference type="SAM" id="MobiDB-lite"/>
    </source>
</evidence>
<keyword evidence="5" id="KW-1185">Reference proteome</keyword>
<protein>
    <submittedName>
        <fullName evidence="4">Mediator-associated protein 1-like</fullName>
    </submittedName>
</protein>
<accession>A0A392QIB2</accession>
<feature type="non-terminal residue" evidence="4">
    <location>
        <position position="142"/>
    </location>
</feature>
<dbReference type="EMBL" id="LXQA010137427">
    <property type="protein sequence ID" value="MCI23699.1"/>
    <property type="molecule type" value="Genomic_DNA"/>
</dbReference>
<dbReference type="Proteomes" id="UP000265520">
    <property type="component" value="Unassembled WGS sequence"/>
</dbReference>
<evidence type="ECO:0000313" key="4">
    <source>
        <dbReference type="EMBL" id="MCI23699.1"/>
    </source>
</evidence>
<name>A0A392QIB2_9FABA</name>
<dbReference type="PANTHER" id="PTHR31662:SF108">
    <property type="entry name" value="TRANSCRIPTION FACTOR GEBP FAMILY-RELATED"/>
    <property type="match status" value="1"/>
</dbReference>
<feature type="compositionally biased region" description="Basic and acidic residues" evidence="2">
    <location>
        <begin position="104"/>
        <end position="113"/>
    </location>
</feature>
<comment type="caution">
    <text evidence="4">The sequence shown here is derived from an EMBL/GenBank/DDBJ whole genome shotgun (WGS) entry which is preliminary data.</text>
</comment>
<evidence type="ECO:0000313" key="5">
    <source>
        <dbReference type="Proteomes" id="UP000265520"/>
    </source>
</evidence>
<feature type="non-terminal residue" evidence="4">
    <location>
        <position position="1"/>
    </location>
</feature>
<dbReference type="GO" id="GO:0006355">
    <property type="term" value="P:regulation of DNA-templated transcription"/>
    <property type="evidence" value="ECO:0007669"/>
    <property type="project" value="InterPro"/>
</dbReference>
<reference evidence="4 5" key="1">
    <citation type="journal article" date="2018" name="Front. Plant Sci.">
        <title>Red Clover (Trifolium pratense) and Zigzag Clover (T. medium) - A Picture of Genomic Similarities and Differences.</title>
        <authorList>
            <person name="Dluhosova J."/>
            <person name="Istvanek J."/>
            <person name="Nedelnik J."/>
            <person name="Repkova J."/>
        </authorList>
    </citation>
    <scope>NUCLEOTIDE SEQUENCE [LARGE SCALE GENOMIC DNA]</scope>
    <source>
        <strain evidence="5">cv. 10/8</strain>
        <tissue evidence="4">Leaf</tissue>
    </source>
</reference>
<dbReference type="InterPro" id="IPR007592">
    <property type="entry name" value="GEBP"/>
</dbReference>
<organism evidence="4 5">
    <name type="scientific">Trifolium medium</name>
    <dbReference type="NCBI Taxonomy" id="97028"/>
    <lineage>
        <taxon>Eukaryota</taxon>
        <taxon>Viridiplantae</taxon>
        <taxon>Streptophyta</taxon>
        <taxon>Embryophyta</taxon>
        <taxon>Tracheophyta</taxon>
        <taxon>Spermatophyta</taxon>
        <taxon>Magnoliopsida</taxon>
        <taxon>eudicotyledons</taxon>
        <taxon>Gunneridae</taxon>
        <taxon>Pentapetalae</taxon>
        <taxon>rosids</taxon>
        <taxon>fabids</taxon>
        <taxon>Fabales</taxon>
        <taxon>Fabaceae</taxon>
        <taxon>Papilionoideae</taxon>
        <taxon>50 kb inversion clade</taxon>
        <taxon>NPAAA clade</taxon>
        <taxon>Hologalegina</taxon>
        <taxon>IRL clade</taxon>
        <taxon>Trifolieae</taxon>
        <taxon>Trifolium</taxon>
    </lineage>
</organism>